<dbReference type="GeneID" id="93718946"/>
<protein>
    <submittedName>
        <fullName evidence="1">Uncharacterized protein</fullName>
    </submittedName>
</protein>
<organism evidence="1 2">
    <name type="scientific">Riemerella anatipestifer (strain ATCC 11845 / DSM 15868 / JCM 9532 / NCTC 11014)</name>
    <dbReference type="NCBI Taxonomy" id="693978"/>
    <lineage>
        <taxon>Bacteria</taxon>
        <taxon>Pseudomonadati</taxon>
        <taxon>Bacteroidota</taxon>
        <taxon>Flavobacteriia</taxon>
        <taxon>Flavobacteriales</taxon>
        <taxon>Weeksellaceae</taxon>
        <taxon>Riemerella</taxon>
    </lineage>
</organism>
<reference evidence="1 2" key="1">
    <citation type="journal article" date="2012" name="J. Bacteriol.">
        <title>Complete genome sequence of Riemerella anatipestifer reference strain.</title>
        <authorList>
            <person name="Wang X."/>
            <person name="Zhu D."/>
            <person name="Wang M."/>
            <person name="Cheng A."/>
            <person name="Jia R."/>
            <person name="Zhou Y."/>
            <person name="Chen Z."/>
            <person name="Luo Q."/>
            <person name="Liu F."/>
            <person name="Wang Y."/>
            <person name="Chen X.Y."/>
        </authorList>
    </citation>
    <scope>NUCLEOTIDE SEQUENCE [LARGE SCALE GENOMIC DNA]</scope>
    <source>
        <strain evidence="2">DSM 15868</strain>
    </source>
</reference>
<evidence type="ECO:0000313" key="1">
    <source>
        <dbReference type="EMBL" id="AFD55061.1"/>
    </source>
</evidence>
<dbReference type="RefSeq" id="WP_004917660.1">
    <property type="nucleotide sequence ID" value="NC_014738.1"/>
</dbReference>
<accession>E4TDY1</accession>
<evidence type="ECO:0000313" key="2">
    <source>
        <dbReference type="Proteomes" id="UP000010093"/>
    </source>
</evidence>
<sequence length="255" mass="29919">MNTEKIFDENGRGFTRVFSTDKVELVNPVKYYKTFELEKRAISLRDLLYAKYPFLTSQLDDNFFVKKAEEMLVGFFEKFEQTKVHDNFIQLLKTTRKKDQETLLKGMTLNPDELMSLIFKSYNDFGFLYSKYLFENLPNGLEGKKLPKLFHIKEDGTIHKVGETDLTDGELKNVIEHRKVIVSHFFEKDDFWHCFFLTYNSIGGKENWKNGQAHFHYISSSFGISKADFIESVRTGKYKSTSIHIDLLDYGNQTE</sequence>
<dbReference type="KEGG" id="rai:RA0C_0038"/>
<dbReference type="KEGG" id="ran:Riean_1837"/>
<dbReference type="AlphaFoldDB" id="E4TDY1"/>
<dbReference type="EMBL" id="CP003388">
    <property type="protein sequence ID" value="AFD55061.1"/>
    <property type="molecule type" value="Genomic_DNA"/>
</dbReference>
<gene>
    <name evidence="1" type="ORF">RA0C_0038</name>
</gene>
<dbReference type="HOGENOM" id="CLU_1089125_0_0_10"/>
<dbReference type="Proteomes" id="UP000010093">
    <property type="component" value="Chromosome"/>
</dbReference>
<proteinExistence type="predicted"/>
<name>E4TDY1_RIEAD</name>
<dbReference type="PATRIC" id="fig|693978.17.peg.41"/>